<reference evidence="2" key="1">
    <citation type="submission" date="2025-08" db="UniProtKB">
        <authorList>
            <consortium name="Ensembl"/>
        </authorList>
    </citation>
    <scope>IDENTIFICATION</scope>
</reference>
<dbReference type="AlphaFoldDB" id="A0A8D0FZ95"/>
<protein>
    <submittedName>
        <fullName evidence="2">Uncharacterized protein</fullName>
    </submittedName>
</protein>
<keyword evidence="1" id="KW-1133">Transmembrane helix</keyword>
<keyword evidence="3" id="KW-1185">Reference proteome</keyword>
<keyword evidence="1" id="KW-0472">Membrane</keyword>
<dbReference type="GeneTree" id="ENSGT00940000154901"/>
<dbReference type="Ensembl" id="ENSSPUT00000000915.1">
    <property type="protein sequence ID" value="ENSSPUP00000000865.1"/>
    <property type="gene ID" value="ENSSPUG00000000702.1"/>
</dbReference>
<organism evidence="2 3">
    <name type="scientific">Sphenodon punctatus</name>
    <name type="common">Tuatara</name>
    <name type="synonym">Hatteria punctata</name>
    <dbReference type="NCBI Taxonomy" id="8508"/>
    <lineage>
        <taxon>Eukaryota</taxon>
        <taxon>Metazoa</taxon>
        <taxon>Chordata</taxon>
        <taxon>Craniata</taxon>
        <taxon>Vertebrata</taxon>
        <taxon>Euteleostomi</taxon>
        <taxon>Lepidosauria</taxon>
        <taxon>Sphenodontia</taxon>
        <taxon>Sphenodontidae</taxon>
        <taxon>Sphenodon</taxon>
    </lineage>
</organism>
<feature type="transmembrane region" description="Helical" evidence="1">
    <location>
        <begin position="12"/>
        <end position="32"/>
    </location>
</feature>
<evidence type="ECO:0000256" key="1">
    <source>
        <dbReference type="SAM" id="Phobius"/>
    </source>
</evidence>
<reference evidence="2" key="2">
    <citation type="submission" date="2025-09" db="UniProtKB">
        <authorList>
            <consortium name="Ensembl"/>
        </authorList>
    </citation>
    <scope>IDENTIFICATION</scope>
</reference>
<proteinExistence type="predicted"/>
<evidence type="ECO:0000313" key="2">
    <source>
        <dbReference type="Ensembl" id="ENSSPUP00000000865.1"/>
    </source>
</evidence>
<sequence length="196" mass="21267">MSFAEMLDRLGGMGRFQIISVAFLGLPLMMLASHNLLQNFTAGVPGYHCQVRVTANHTRYANATRSLAVEELLQVSIPMGRNRQLEKCLRFVSPQWRLLGLNATAGNGNEGATEPCVDGWVYDRSMFTNTIVTEVRASGFPGDRESQPEWALVPAWLPQNVTQGKSLPFLSSAQCVSSLGEGQSRGPGGGEASRPV</sequence>
<accession>A0A8D0FZ95</accession>
<evidence type="ECO:0000313" key="3">
    <source>
        <dbReference type="Proteomes" id="UP000694392"/>
    </source>
</evidence>
<dbReference type="OMA" id="HMILENF"/>
<keyword evidence="1" id="KW-0812">Transmembrane</keyword>
<dbReference type="Proteomes" id="UP000694392">
    <property type="component" value="Unplaced"/>
</dbReference>
<name>A0A8D0FZ95_SPHPU</name>